<dbReference type="EMBL" id="SNZR01000016">
    <property type="protein sequence ID" value="TDR87283.1"/>
    <property type="molecule type" value="Genomic_DNA"/>
</dbReference>
<feature type="domain" description="EamA" evidence="2">
    <location>
        <begin position="19"/>
        <end position="145"/>
    </location>
</feature>
<feature type="transmembrane region" description="Helical" evidence="1">
    <location>
        <begin position="162"/>
        <end position="180"/>
    </location>
</feature>
<protein>
    <submittedName>
        <fullName evidence="3">Threonine/homoserine efflux transporter RhtA</fullName>
    </submittedName>
</protein>
<keyword evidence="1" id="KW-1133">Transmembrane helix</keyword>
<reference evidence="3 4" key="1">
    <citation type="submission" date="2019-03" db="EMBL/GenBank/DDBJ databases">
        <title>Genomic Encyclopedia of Type Strains, Phase IV (KMG-IV): sequencing the most valuable type-strain genomes for metagenomic binning, comparative biology and taxonomic classification.</title>
        <authorList>
            <person name="Goeker M."/>
        </authorList>
    </citation>
    <scope>NUCLEOTIDE SEQUENCE [LARGE SCALE GENOMIC DNA]</scope>
    <source>
        <strain evidence="3 4">DSM 25903</strain>
    </source>
</reference>
<dbReference type="OrthoDB" id="8770617at2"/>
<evidence type="ECO:0000256" key="1">
    <source>
        <dbReference type="SAM" id="Phobius"/>
    </source>
</evidence>
<feature type="transmembrane region" description="Helical" evidence="1">
    <location>
        <begin position="279"/>
        <end position="295"/>
    </location>
</feature>
<evidence type="ECO:0000313" key="4">
    <source>
        <dbReference type="Proteomes" id="UP000295122"/>
    </source>
</evidence>
<dbReference type="RefSeq" id="WP_133774079.1">
    <property type="nucleotide sequence ID" value="NZ_SNZR01000016.1"/>
</dbReference>
<organism evidence="3 4">
    <name type="scientific">Enterovirga rhinocerotis</name>
    <dbReference type="NCBI Taxonomy" id="1339210"/>
    <lineage>
        <taxon>Bacteria</taxon>
        <taxon>Pseudomonadati</taxon>
        <taxon>Pseudomonadota</taxon>
        <taxon>Alphaproteobacteria</taxon>
        <taxon>Hyphomicrobiales</taxon>
        <taxon>Methylobacteriaceae</taxon>
        <taxon>Enterovirga</taxon>
    </lineage>
</organism>
<dbReference type="SUPFAM" id="SSF103481">
    <property type="entry name" value="Multidrug resistance efflux transporter EmrE"/>
    <property type="match status" value="2"/>
</dbReference>
<dbReference type="PANTHER" id="PTHR22911">
    <property type="entry name" value="ACYL-MALONYL CONDENSING ENZYME-RELATED"/>
    <property type="match status" value="1"/>
</dbReference>
<comment type="caution">
    <text evidence="3">The sequence shown here is derived from an EMBL/GenBank/DDBJ whole genome shotgun (WGS) entry which is preliminary data.</text>
</comment>
<feature type="transmembrane region" description="Helical" evidence="1">
    <location>
        <begin position="77"/>
        <end position="97"/>
    </location>
</feature>
<feature type="transmembrane region" description="Helical" evidence="1">
    <location>
        <begin position="192"/>
        <end position="211"/>
    </location>
</feature>
<feature type="transmembrane region" description="Helical" evidence="1">
    <location>
        <begin position="48"/>
        <end position="65"/>
    </location>
</feature>
<name>A0A4R7BQ63_9HYPH</name>
<feature type="domain" description="EamA" evidence="2">
    <location>
        <begin position="161"/>
        <end position="294"/>
    </location>
</feature>
<dbReference type="GO" id="GO:0016020">
    <property type="term" value="C:membrane"/>
    <property type="evidence" value="ECO:0007669"/>
    <property type="project" value="InterPro"/>
</dbReference>
<gene>
    <name evidence="3" type="ORF">EV668_4363</name>
</gene>
<dbReference type="InterPro" id="IPR000620">
    <property type="entry name" value="EamA_dom"/>
</dbReference>
<evidence type="ECO:0000313" key="3">
    <source>
        <dbReference type="EMBL" id="TDR87283.1"/>
    </source>
</evidence>
<keyword evidence="1" id="KW-0812">Transmembrane</keyword>
<dbReference type="Gene3D" id="1.10.3730.20">
    <property type="match status" value="1"/>
</dbReference>
<dbReference type="PANTHER" id="PTHR22911:SF76">
    <property type="entry name" value="EAMA DOMAIN-CONTAINING PROTEIN"/>
    <property type="match status" value="1"/>
</dbReference>
<dbReference type="Pfam" id="PF00892">
    <property type="entry name" value="EamA"/>
    <property type="match status" value="2"/>
</dbReference>
<feature type="transmembrane region" description="Helical" evidence="1">
    <location>
        <begin position="133"/>
        <end position="150"/>
    </location>
</feature>
<dbReference type="AlphaFoldDB" id="A0A4R7BQ63"/>
<dbReference type="InterPro" id="IPR037185">
    <property type="entry name" value="EmrE-like"/>
</dbReference>
<feature type="transmembrane region" description="Helical" evidence="1">
    <location>
        <begin position="223"/>
        <end position="244"/>
    </location>
</feature>
<keyword evidence="4" id="KW-1185">Reference proteome</keyword>
<accession>A0A4R7BQ63</accession>
<dbReference type="Proteomes" id="UP000295122">
    <property type="component" value="Unassembled WGS sequence"/>
</dbReference>
<evidence type="ECO:0000259" key="2">
    <source>
        <dbReference type="Pfam" id="PF00892"/>
    </source>
</evidence>
<feature type="transmembrane region" description="Helical" evidence="1">
    <location>
        <begin position="103"/>
        <end position="126"/>
    </location>
</feature>
<keyword evidence="1" id="KW-0472">Membrane</keyword>
<feature type="transmembrane region" description="Helical" evidence="1">
    <location>
        <begin position="251"/>
        <end position="273"/>
    </location>
</feature>
<sequence>MASLPRSDTAGSGLALPLAALILGAWAMGMSPIFVRLASPEVGPFASAFWRVALALPLLYGWMRIEDRTGSGRRGPIRPAALLAGAAFAGDLLFWHLSIMATSVANATFFATTAPVFVVLATWLVLRRRVSGATLGGLALCLAGGAALVFESLAVDPGRLRGDLYGVVTATFFAMYLLAMARAREGEGAARVTFWSSVVTAAILLVAAVLFDRDVFWAQRAETWAALAGLALVSQAGGQGLLAVALGRLPAVFSSLVIFLEAVFAAAAGWIVLGEPLSLVQYGGGALILLGIVLARPKRPTEGEAP</sequence>
<proteinExistence type="predicted"/>